<dbReference type="RefSeq" id="WP_208668228.1">
    <property type="nucleotide sequence ID" value="NZ_CP024767.1"/>
</dbReference>
<name>A0A4P6G9G4_9PSED</name>
<sequence length="108" mass="10950">MIDSGSWALGGAVALLAGGTLGVIFFGGLWLTVRHGASSPTPARWFMGSLFVRTAIVLLGFYVIGASQPARLGICMLGFLLARAIVVRATQPAAAPITPPASGAPPCA</sequence>
<evidence type="ECO:0000313" key="2">
    <source>
        <dbReference type="EMBL" id="QAY86140.1"/>
    </source>
</evidence>
<feature type="transmembrane region" description="Helical" evidence="1">
    <location>
        <begin position="45"/>
        <end position="64"/>
    </location>
</feature>
<gene>
    <name evidence="2" type="ORF">CUN61_20120</name>
</gene>
<dbReference type="NCBIfam" id="TIGR03165">
    <property type="entry name" value="F1F0_chp_2"/>
    <property type="match status" value="1"/>
</dbReference>
<keyword evidence="3" id="KW-1185">Reference proteome</keyword>
<keyword evidence="1" id="KW-0472">Membrane</keyword>
<dbReference type="AlphaFoldDB" id="A0A4P6G9G4"/>
<organism evidence="2 3">
    <name type="scientific">Pseudomonas arsenicoxydans</name>
    <dbReference type="NCBI Taxonomy" id="702115"/>
    <lineage>
        <taxon>Bacteria</taxon>
        <taxon>Pseudomonadati</taxon>
        <taxon>Pseudomonadota</taxon>
        <taxon>Gammaproteobacteria</taxon>
        <taxon>Pseudomonadales</taxon>
        <taxon>Pseudomonadaceae</taxon>
        <taxon>Pseudomonas</taxon>
    </lineage>
</organism>
<protein>
    <submittedName>
        <fullName evidence="2">ATP synthase subunit I</fullName>
    </submittedName>
</protein>
<keyword evidence="1" id="KW-1133">Transmembrane helix</keyword>
<accession>A0A4P6G9G4</accession>
<dbReference type="EMBL" id="CP024767">
    <property type="protein sequence ID" value="QAY86140.1"/>
    <property type="molecule type" value="Genomic_DNA"/>
</dbReference>
<dbReference type="InterPro" id="IPR017581">
    <property type="entry name" value="AtpR-like"/>
</dbReference>
<proteinExistence type="predicted"/>
<dbReference type="Pfam" id="PF12966">
    <property type="entry name" value="AtpR"/>
    <property type="match status" value="1"/>
</dbReference>
<reference evidence="2 3" key="1">
    <citation type="submission" date="2017-11" db="EMBL/GenBank/DDBJ databases">
        <title>Genome sequence of Pseudomonas arsenicoxydans ACM1.</title>
        <authorList>
            <person name="Nascimento F.X."/>
        </authorList>
    </citation>
    <scope>NUCLEOTIDE SEQUENCE [LARGE SCALE GENOMIC DNA]</scope>
    <source>
        <strain evidence="2 3">ACM1</strain>
    </source>
</reference>
<evidence type="ECO:0000256" key="1">
    <source>
        <dbReference type="SAM" id="Phobius"/>
    </source>
</evidence>
<feature type="transmembrane region" description="Helical" evidence="1">
    <location>
        <begin position="6"/>
        <end position="33"/>
    </location>
</feature>
<dbReference type="Proteomes" id="UP000291121">
    <property type="component" value="Chromosome"/>
</dbReference>
<evidence type="ECO:0000313" key="3">
    <source>
        <dbReference type="Proteomes" id="UP000291121"/>
    </source>
</evidence>
<keyword evidence="1" id="KW-0812">Transmembrane</keyword>